<keyword evidence="3" id="KW-0238">DNA-binding</keyword>
<dbReference type="RefSeq" id="WP_119479331.1">
    <property type="nucleotide sequence ID" value="NZ_QXML01000012.1"/>
</dbReference>
<dbReference type="AlphaFoldDB" id="A0A418PMY7"/>
<keyword evidence="2" id="KW-0805">Transcription regulation</keyword>
<dbReference type="Pfam" id="PF03965">
    <property type="entry name" value="Penicillinase_R"/>
    <property type="match status" value="1"/>
</dbReference>
<comment type="caution">
    <text evidence="5">The sequence shown here is derived from an EMBL/GenBank/DDBJ whole genome shotgun (WGS) entry which is preliminary data.</text>
</comment>
<protein>
    <submittedName>
        <fullName evidence="5">BlaI/MecI/CopY family transcriptional regulator</fullName>
    </submittedName>
</protein>
<organism evidence="5 6">
    <name type="scientific">Algoriphagus lacus</name>
    <dbReference type="NCBI Taxonomy" id="2056311"/>
    <lineage>
        <taxon>Bacteria</taxon>
        <taxon>Pseudomonadati</taxon>
        <taxon>Bacteroidota</taxon>
        <taxon>Cytophagia</taxon>
        <taxon>Cytophagales</taxon>
        <taxon>Cyclobacteriaceae</taxon>
        <taxon>Algoriphagus</taxon>
    </lineage>
</organism>
<evidence type="ECO:0000256" key="1">
    <source>
        <dbReference type="ARBA" id="ARBA00011046"/>
    </source>
</evidence>
<dbReference type="OrthoDB" id="1098508at2"/>
<dbReference type="GO" id="GO:0003677">
    <property type="term" value="F:DNA binding"/>
    <property type="evidence" value="ECO:0007669"/>
    <property type="project" value="UniProtKB-KW"/>
</dbReference>
<dbReference type="InterPro" id="IPR036388">
    <property type="entry name" value="WH-like_DNA-bd_sf"/>
</dbReference>
<evidence type="ECO:0000313" key="5">
    <source>
        <dbReference type="EMBL" id="RIW12766.1"/>
    </source>
</evidence>
<dbReference type="GO" id="GO:0045892">
    <property type="term" value="P:negative regulation of DNA-templated transcription"/>
    <property type="evidence" value="ECO:0007669"/>
    <property type="project" value="InterPro"/>
</dbReference>
<dbReference type="PIRSF" id="PIRSF019455">
    <property type="entry name" value="CopR_AtkY"/>
    <property type="match status" value="1"/>
</dbReference>
<dbReference type="InterPro" id="IPR036390">
    <property type="entry name" value="WH_DNA-bd_sf"/>
</dbReference>
<dbReference type="EMBL" id="QXML01000012">
    <property type="protein sequence ID" value="RIW12766.1"/>
    <property type="molecule type" value="Genomic_DNA"/>
</dbReference>
<evidence type="ECO:0000256" key="4">
    <source>
        <dbReference type="ARBA" id="ARBA00023163"/>
    </source>
</evidence>
<sequence>MKELNQNEEQIMAFFWRSGELLIRDILDQLPDPKPPYTTLASSIKLLEKKGYLKHRMYGTVNLYSPIISQEEYSKKSINRLVKTFFGGSVSNFLSFMVKEKNISDKEINELQGLIDKMDKPSES</sequence>
<evidence type="ECO:0000256" key="2">
    <source>
        <dbReference type="ARBA" id="ARBA00023015"/>
    </source>
</evidence>
<name>A0A418PMY7_9BACT</name>
<dbReference type="Proteomes" id="UP000283522">
    <property type="component" value="Unassembled WGS sequence"/>
</dbReference>
<dbReference type="Gene3D" id="1.10.4040.10">
    <property type="entry name" value="Penicillinase repressor domain"/>
    <property type="match status" value="1"/>
</dbReference>
<gene>
    <name evidence="5" type="ORF">D0X99_18400</name>
</gene>
<accession>A0A418PMY7</accession>
<dbReference type="Gene3D" id="1.10.10.10">
    <property type="entry name" value="Winged helix-like DNA-binding domain superfamily/Winged helix DNA-binding domain"/>
    <property type="match status" value="1"/>
</dbReference>
<reference evidence="5 6" key="1">
    <citation type="submission" date="2018-09" db="EMBL/GenBank/DDBJ databases">
        <authorList>
            <person name="Wang X."/>
            <person name="Du Z."/>
        </authorList>
    </citation>
    <scope>NUCLEOTIDE SEQUENCE [LARGE SCALE GENOMIC DNA]</scope>
    <source>
        <strain evidence="5 6">N3</strain>
    </source>
</reference>
<dbReference type="SUPFAM" id="SSF46785">
    <property type="entry name" value="Winged helix' DNA-binding domain"/>
    <property type="match status" value="1"/>
</dbReference>
<evidence type="ECO:0000256" key="3">
    <source>
        <dbReference type="ARBA" id="ARBA00023125"/>
    </source>
</evidence>
<proteinExistence type="inferred from homology"/>
<comment type="similarity">
    <text evidence="1">Belongs to the BlaI transcriptional regulatory family.</text>
</comment>
<keyword evidence="4" id="KW-0804">Transcription</keyword>
<keyword evidence="6" id="KW-1185">Reference proteome</keyword>
<dbReference type="InterPro" id="IPR005650">
    <property type="entry name" value="BlaI_family"/>
</dbReference>
<evidence type="ECO:0000313" key="6">
    <source>
        <dbReference type="Proteomes" id="UP000283522"/>
    </source>
</evidence>